<evidence type="ECO:0000313" key="3">
    <source>
        <dbReference type="Proteomes" id="UP000249913"/>
    </source>
</evidence>
<accession>A0A2X2JSU7</accession>
<dbReference type="Proteomes" id="UP000249913">
    <property type="component" value="Unassembled WGS sequence"/>
</dbReference>
<protein>
    <submittedName>
        <fullName evidence="2">Uncharacterized protein</fullName>
    </submittedName>
</protein>
<gene>
    <name evidence="2" type="ORF">NCTC7878_00764</name>
</gene>
<proteinExistence type="predicted"/>
<evidence type="ECO:0000313" key="2">
    <source>
        <dbReference type="EMBL" id="SPZ97367.1"/>
    </source>
</evidence>
<name>A0A2X2JSU7_STAAU</name>
<feature type="transmembrane region" description="Helical" evidence="1">
    <location>
        <begin position="28"/>
        <end position="45"/>
    </location>
</feature>
<organism evidence="2 3">
    <name type="scientific">Staphylococcus aureus</name>
    <dbReference type="NCBI Taxonomy" id="1280"/>
    <lineage>
        <taxon>Bacteria</taxon>
        <taxon>Bacillati</taxon>
        <taxon>Bacillota</taxon>
        <taxon>Bacilli</taxon>
        <taxon>Bacillales</taxon>
        <taxon>Staphylococcaceae</taxon>
        <taxon>Staphylococcus</taxon>
    </lineage>
</organism>
<dbReference type="EMBL" id="UAUX01000004">
    <property type="protein sequence ID" value="SPZ97367.1"/>
    <property type="molecule type" value="Genomic_DNA"/>
</dbReference>
<keyword evidence="1" id="KW-1133">Transmembrane helix</keyword>
<sequence length="59" mass="6928">MHYLTLLKGKAYCDIYCKRITFNVKFRYVYVTFIGVVVAIINLNNKNNHHFKTLTTNDG</sequence>
<evidence type="ECO:0000256" key="1">
    <source>
        <dbReference type="SAM" id="Phobius"/>
    </source>
</evidence>
<reference evidence="2 3" key="1">
    <citation type="submission" date="2018-06" db="EMBL/GenBank/DDBJ databases">
        <authorList>
            <consortium name="Pathogen Informatics"/>
            <person name="Doyle S."/>
        </authorList>
    </citation>
    <scope>NUCLEOTIDE SEQUENCE [LARGE SCALE GENOMIC DNA]</scope>
    <source>
        <strain evidence="2 3">NCTC7878</strain>
    </source>
</reference>
<keyword evidence="1" id="KW-0472">Membrane</keyword>
<keyword evidence="1" id="KW-0812">Transmembrane</keyword>
<dbReference type="AlphaFoldDB" id="A0A2X2JSU7"/>